<evidence type="ECO:0000256" key="1">
    <source>
        <dbReference type="ARBA" id="ARBA00010111"/>
    </source>
</evidence>
<dbReference type="Proteomes" id="UP001515500">
    <property type="component" value="Chromosome 17"/>
</dbReference>
<proteinExistence type="inferred from homology"/>
<dbReference type="RefSeq" id="XP_039143432.1">
    <property type="nucleotide sequence ID" value="XM_039287498.1"/>
</dbReference>
<sequence length="140" mass="15226">MSSKTLVRAGASLFSRLLQTNPLQGLNPRIPCDSSVRSALLKSLVQSPSLGGGVGDLESIKRVASPEGLSFPCGLPSLRFFIEDGDSFTNEPICLLPKRTYQPSHIRRKRTHGYLARKATKGGRKVIARRIAKGRARIAV</sequence>
<dbReference type="Gene3D" id="1.10.287.3980">
    <property type="match status" value="1"/>
</dbReference>
<dbReference type="GO" id="GO:0006412">
    <property type="term" value="P:translation"/>
    <property type="evidence" value="ECO:0007669"/>
    <property type="project" value="InterPro"/>
</dbReference>
<name>A0AB40CVK0_DIOCR</name>
<dbReference type="InterPro" id="IPR000271">
    <property type="entry name" value="Ribosomal_bL34"/>
</dbReference>
<dbReference type="PANTHER" id="PTHR14503">
    <property type="entry name" value="MITOCHONDRIAL RIBOSOMAL PROTEIN 34 FAMILY MEMBER"/>
    <property type="match status" value="1"/>
</dbReference>
<dbReference type="Pfam" id="PF00468">
    <property type="entry name" value="Ribosomal_L34"/>
    <property type="match status" value="1"/>
</dbReference>
<evidence type="ECO:0000256" key="4">
    <source>
        <dbReference type="ARBA" id="ARBA00035274"/>
    </source>
</evidence>
<dbReference type="GeneID" id="120280621"/>
<reference evidence="6" key="1">
    <citation type="submission" date="2025-08" db="UniProtKB">
        <authorList>
            <consortium name="RefSeq"/>
        </authorList>
    </citation>
    <scope>IDENTIFICATION</scope>
</reference>
<dbReference type="GO" id="GO:0005762">
    <property type="term" value="C:mitochondrial large ribosomal subunit"/>
    <property type="evidence" value="ECO:0007669"/>
    <property type="project" value="TreeGrafter"/>
</dbReference>
<evidence type="ECO:0000256" key="3">
    <source>
        <dbReference type="ARBA" id="ARBA00023274"/>
    </source>
</evidence>
<keyword evidence="3" id="KW-0687">Ribonucleoprotein</keyword>
<accession>A0AB40CVK0</accession>
<dbReference type="NCBIfam" id="TIGR01030">
    <property type="entry name" value="rpmH_bact"/>
    <property type="match status" value="1"/>
</dbReference>
<keyword evidence="5" id="KW-1185">Reference proteome</keyword>
<evidence type="ECO:0000256" key="2">
    <source>
        <dbReference type="ARBA" id="ARBA00022980"/>
    </source>
</evidence>
<keyword evidence="2" id="KW-0689">Ribosomal protein</keyword>
<protein>
    <recommendedName>
        <fullName evidence="4">Large ribosomal subunit protein bL34m</fullName>
    </recommendedName>
</protein>
<dbReference type="HAMAP" id="MF_00391">
    <property type="entry name" value="Ribosomal_bL34"/>
    <property type="match status" value="1"/>
</dbReference>
<organism evidence="5 6">
    <name type="scientific">Dioscorea cayennensis subsp. rotundata</name>
    <name type="common">White Guinea yam</name>
    <name type="synonym">Dioscorea rotundata</name>
    <dbReference type="NCBI Taxonomy" id="55577"/>
    <lineage>
        <taxon>Eukaryota</taxon>
        <taxon>Viridiplantae</taxon>
        <taxon>Streptophyta</taxon>
        <taxon>Embryophyta</taxon>
        <taxon>Tracheophyta</taxon>
        <taxon>Spermatophyta</taxon>
        <taxon>Magnoliopsida</taxon>
        <taxon>Liliopsida</taxon>
        <taxon>Dioscoreales</taxon>
        <taxon>Dioscoreaceae</taxon>
        <taxon>Dioscorea</taxon>
    </lineage>
</organism>
<dbReference type="FunFam" id="1.10.287.3980:FF:000001">
    <property type="entry name" value="Mitochondrial ribosomal protein L34"/>
    <property type="match status" value="1"/>
</dbReference>
<dbReference type="PANTHER" id="PTHR14503:SF12">
    <property type="entry name" value="RIBOSOMAL PROTEIN L34"/>
    <property type="match status" value="1"/>
</dbReference>
<gene>
    <name evidence="6" type="primary">LOC120280621</name>
</gene>
<dbReference type="AlphaFoldDB" id="A0AB40CVK0"/>
<evidence type="ECO:0000313" key="5">
    <source>
        <dbReference type="Proteomes" id="UP001515500"/>
    </source>
</evidence>
<dbReference type="GO" id="GO:0003735">
    <property type="term" value="F:structural constituent of ribosome"/>
    <property type="evidence" value="ECO:0007669"/>
    <property type="project" value="InterPro"/>
</dbReference>
<comment type="similarity">
    <text evidence="1">Belongs to the bacterial ribosomal protein bL34 family.</text>
</comment>
<evidence type="ECO:0000313" key="6">
    <source>
        <dbReference type="RefSeq" id="XP_039143432.1"/>
    </source>
</evidence>